<dbReference type="Gene3D" id="3.80.10.10">
    <property type="entry name" value="Ribonuclease Inhibitor"/>
    <property type="match status" value="1"/>
</dbReference>
<dbReference type="EMBL" id="CM017327">
    <property type="protein sequence ID" value="KAE8099227.1"/>
    <property type="molecule type" value="Genomic_DNA"/>
</dbReference>
<gene>
    <name evidence="1" type="ORF">FH972_017224</name>
</gene>
<evidence type="ECO:0000313" key="2">
    <source>
        <dbReference type="Proteomes" id="UP000327013"/>
    </source>
</evidence>
<name>A0A5N6RL94_9ROSI</name>
<organism evidence="1 2">
    <name type="scientific">Carpinus fangiana</name>
    <dbReference type="NCBI Taxonomy" id="176857"/>
    <lineage>
        <taxon>Eukaryota</taxon>
        <taxon>Viridiplantae</taxon>
        <taxon>Streptophyta</taxon>
        <taxon>Embryophyta</taxon>
        <taxon>Tracheophyta</taxon>
        <taxon>Spermatophyta</taxon>
        <taxon>Magnoliopsida</taxon>
        <taxon>eudicotyledons</taxon>
        <taxon>Gunneridae</taxon>
        <taxon>Pentapetalae</taxon>
        <taxon>rosids</taxon>
        <taxon>fabids</taxon>
        <taxon>Fagales</taxon>
        <taxon>Betulaceae</taxon>
        <taxon>Carpinus</taxon>
    </lineage>
</organism>
<sequence length="75" mass="8192">MGHNHFTGPLPASLYNGSKLVELYINGSNLIGKITIDFGGCLPILWWLVHASNSLGRGEVDGLSFFNSLHKSMTF</sequence>
<keyword evidence="2" id="KW-1185">Reference proteome</keyword>
<proteinExistence type="predicted"/>
<evidence type="ECO:0000313" key="1">
    <source>
        <dbReference type="EMBL" id="KAE8099227.1"/>
    </source>
</evidence>
<dbReference type="InterPro" id="IPR032675">
    <property type="entry name" value="LRR_dom_sf"/>
</dbReference>
<dbReference type="OrthoDB" id="676979at2759"/>
<dbReference type="AlphaFoldDB" id="A0A5N6RL94"/>
<dbReference type="SUPFAM" id="SSF52058">
    <property type="entry name" value="L domain-like"/>
    <property type="match status" value="1"/>
</dbReference>
<protein>
    <submittedName>
        <fullName evidence="1">Uncharacterized protein</fullName>
    </submittedName>
</protein>
<reference evidence="1 2" key="1">
    <citation type="submission" date="2019-06" db="EMBL/GenBank/DDBJ databases">
        <title>A chromosomal-level reference genome of Carpinus fangiana (Coryloideae, Betulaceae).</title>
        <authorList>
            <person name="Yang X."/>
            <person name="Wang Z."/>
            <person name="Zhang L."/>
            <person name="Hao G."/>
            <person name="Liu J."/>
            <person name="Yang Y."/>
        </authorList>
    </citation>
    <scope>NUCLEOTIDE SEQUENCE [LARGE SCALE GENOMIC DNA]</scope>
    <source>
        <strain evidence="1">Cfa_2016G</strain>
        <tissue evidence="1">Leaf</tissue>
    </source>
</reference>
<dbReference type="Proteomes" id="UP000327013">
    <property type="component" value="Chromosome 7"/>
</dbReference>
<accession>A0A5N6RL94</accession>